<protein>
    <recommendedName>
        <fullName evidence="9">Glycosyltransferase 61 catalytic domain-containing protein</fullName>
    </recommendedName>
</protein>
<dbReference type="GO" id="GO:0097363">
    <property type="term" value="F:protein O-acetylglucosaminyltransferase activity"/>
    <property type="evidence" value="ECO:0007669"/>
    <property type="project" value="TreeGrafter"/>
</dbReference>
<dbReference type="GO" id="GO:0016020">
    <property type="term" value="C:membrane"/>
    <property type="evidence" value="ECO:0007669"/>
    <property type="project" value="UniProtKB-SubCell"/>
</dbReference>
<evidence type="ECO:0000313" key="11">
    <source>
        <dbReference type="Proteomes" id="UP000807469"/>
    </source>
</evidence>
<keyword evidence="5 8" id="KW-1133">Transmembrane helix</keyword>
<reference evidence="10" key="1">
    <citation type="submission" date="2020-11" db="EMBL/GenBank/DDBJ databases">
        <authorList>
            <consortium name="DOE Joint Genome Institute"/>
            <person name="Ahrendt S."/>
            <person name="Riley R."/>
            <person name="Andreopoulos W."/>
            <person name="Labutti K."/>
            <person name="Pangilinan J."/>
            <person name="Ruiz-Duenas F.J."/>
            <person name="Barrasa J.M."/>
            <person name="Sanchez-Garcia M."/>
            <person name="Camarero S."/>
            <person name="Miyauchi S."/>
            <person name="Serrano A."/>
            <person name="Linde D."/>
            <person name="Babiker R."/>
            <person name="Drula E."/>
            <person name="Ayuso-Fernandez I."/>
            <person name="Pacheco R."/>
            <person name="Padilla G."/>
            <person name="Ferreira P."/>
            <person name="Barriuso J."/>
            <person name="Kellner H."/>
            <person name="Castanera R."/>
            <person name="Alfaro M."/>
            <person name="Ramirez L."/>
            <person name="Pisabarro A.G."/>
            <person name="Kuo A."/>
            <person name="Tritt A."/>
            <person name="Lipzen A."/>
            <person name="He G."/>
            <person name="Yan M."/>
            <person name="Ng V."/>
            <person name="Cullen D."/>
            <person name="Martin F."/>
            <person name="Rosso M.-N."/>
            <person name="Henrissat B."/>
            <person name="Hibbett D."/>
            <person name="Martinez A.T."/>
            <person name="Grigoriev I.V."/>
        </authorList>
    </citation>
    <scope>NUCLEOTIDE SEQUENCE</scope>
    <source>
        <strain evidence="10">CIRM-BRFM 674</strain>
    </source>
</reference>
<accession>A0A9P5ZBQ4</accession>
<evidence type="ECO:0000256" key="5">
    <source>
        <dbReference type="ARBA" id="ARBA00022989"/>
    </source>
</evidence>
<keyword evidence="4 8" id="KW-0812">Transmembrane</keyword>
<keyword evidence="7" id="KW-0325">Glycoprotein</keyword>
<comment type="subcellular location">
    <subcellularLocation>
        <location evidence="1">Membrane</location>
        <topology evidence="1">Single-pass membrane protein</topology>
    </subcellularLocation>
</comment>
<keyword evidence="2" id="KW-0328">Glycosyltransferase</keyword>
<evidence type="ECO:0000256" key="8">
    <source>
        <dbReference type="SAM" id="Phobius"/>
    </source>
</evidence>
<dbReference type="OrthoDB" id="529273at2759"/>
<evidence type="ECO:0000256" key="1">
    <source>
        <dbReference type="ARBA" id="ARBA00004167"/>
    </source>
</evidence>
<dbReference type="AlphaFoldDB" id="A0A9P5ZBQ4"/>
<dbReference type="EMBL" id="MU155143">
    <property type="protein sequence ID" value="KAF9484502.1"/>
    <property type="molecule type" value="Genomic_DNA"/>
</dbReference>
<evidence type="ECO:0000256" key="2">
    <source>
        <dbReference type="ARBA" id="ARBA00022676"/>
    </source>
</evidence>
<evidence type="ECO:0000256" key="4">
    <source>
        <dbReference type="ARBA" id="ARBA00022692"/>
    </source>
</evidence>
<keyword evidence="3" id="KW-0808">Transferase</keyword>
<dbReference type="Pfam" id="PF04577">
    <property type="entry name" value="Glyco_transf_61"/>
    <property type="match status" value="1"/>
</dbReference>
<proteinExistence type="predicted"/>
<dbReference type="InterPro" id="IPR049625">
    <property type="entry name" value="Glyco_transf_61_cat"/>
</dbReference>
<feature type="transmembrane region" description="Helical" evidence="8">
    <location>
        <begin position="12"/>
        <end position="31"/>
    </location>
</feature>
<evidence type="ECO:0000313" key="10">
    <source>
        <dbReference type="EMBL" id="KAF9484502.1"/>
    </source>
</evidence>
<evidence type="ECO:0000256" key="3">
    <source>
        <dbReference type="ARBA" id="ARBA00022679"/>
    </source>
</evidence>
<sequence length="539" mass="60283">MFFGARGHRDGVFFLTGASVLCIISTLYLGLSFSGLRITNPNIHISETGISSMGIATKSSDESVLDAIPETILIAHAPGWTLFQNLYMSNGTLYIVASESRQAEIPPIRMMTSTGIEADTTPENIAMREPTPQEMQIITPQLARLKWGSSVEDGELNRIWTVEGITLLVNEPRQFLAHYYHFVAELLFGAWSFLYGAFNPYSQLSHTPSMISANNSSSLANQAQQEYNPPSFSRFIFMHASSEGWRDSPGFNSYFVRAAFPSLSIEESDDWADRVAATSDKAMGPRSKDRAWHFPVVLLSDRSAAFRGEACGQRTHRIAAESWEAMVDSAGIDLSGRWWDSVRENILEFAGVAMHTRDGVGRVARISGAQSLLSKPEQITITYLVRQGERRRLIQEDHDGLVQALKEMVERKKAQDGQEWNLRIVEPETLSKDDQVDLASKTTILLGVHGNGLTHLVLMKPNRWSSVIEIFYPGGFAHDYEWTARALGMRHYTIWNDTYLTYPNEPAVVYPEGFQGTDIPVHGKAVAKLIEDRLEDTLL</sequence>
<evidence type="ECO:0000259" key="9">
    <source>
        <dbReference type="Pfam" id="PF04577"/>
    </source>
</evidence>
<dbReference type="PANTHER" id="PTHR20961:SF38">
    <property type="entry name" value="PROTEIN O-LINKED-MANNOSE BETA-1,4-N-ACETYLGLUCOSAMINYLTRANSFERASE 2"/>
    <property type="match status" value="1"/>
</dbReference>
<evidence type="ECO:0000256" key="7">
    <source>
        <dbReference type="ARBA" id="ARBA00023180"/>
    </source>
</evidence>
<organism evidence="10 11">
    <name type="scientific">Pholiota conissans</name>
    <dbReference type="NCBI Taxonomy" id="109636"/>
    <lineage>
        <taxon>Eukaryota</taxon>
        <taxon>Fungi</taxon>
        <taxon>Dikarya</taxon>
        <taxon>Basidiomycota</taxon>
        <taxon>Agaricomycotina</taxon>
        <taxon>Agaricomycetes</taxon>
        <taxon>Agaricomycetidae</taxon>
        <taxon>Agaricales</taxon>
        <taxon>Agaricineae</taxon>
        <taxon>Strophariaceae</taxon>
        <taxon>Pholiota</taxon>
    </lineage>
</organism>
<feature type="domain" description="Glycosyltransferase 61 catalytic" evidence="9">
    <location>
        <begin position="353"/>
        <end position="462"/>
    </location>
</feature>
<comment type="caution">
    <text evidence="10">The sequence shown here is derived from an EMBL/GenBank/DDBJ whole genome shotgun (WGS) entry which is preliminary data.</text>
</comment>
<dbReference type="Proteomes" id="UP000807469">
    <property type="component" value="Unassembled WGS sequence"/>
</dbReference>
<keyword evidence="11" id="KW-1185">Reference proteome</keyword>
<name>A0A9P5ZBQ4_9AGAR</name>
<gene>
    <name evidence="10" type="ORF">BDN70DRAFT_928375</name>
</gene>
<dbReference type="PANTHER" id="PTHR20961">
    <property type="entry name" value="GLYCOSYLTRANSFERASE"/>
    <property type="match status" value="1"/>
</dbReference>
<dbReference type="InterPro" id="IPR007657">
    <property type="entry name" value="Glycosyltransferase_61"/>
</dbReference>
<evidence type="ECO:0000256" key="6">
    <source>
        <dbReference type="ARBA" id="ARBA00023136"/>
    </source>
</evidence>
<dbReference type="GO" id="GO:0005783">
    <property type="term" value="C:endoplasmic reticulum"/>
    <property type="evidence" value="ECO:0007669"/>
    <property type="project" value="TreeGrafter"/>
</dbReference>
<dbReference type="GO" id="GO:0035269">
    <property type="term" value="P:protein O-linked glycosylation via mannose"/>
    <property type="evidence" value="ECO:0007669"/>
    <property type="project" value="TreeGrafter"/>
</dbReference>
<keyword evidence="6 8" id="KW-0472">Membrane</keyword>